<dbReference type="OrthoDB" id="1093807at2"/>
<evidence type="ECO:0000256" key="1">
    <source>
        <dbReference type="SAM" id="MobiDB-lite"/>
    </source>
</evidence>
<organism evidence="3 4">
    <name type="scientific">Mangrovibacterium diazotrophicum</name>
    <dbReference type="NCBI Taxonomy" id="1261403"/>
    <lineage>
        <taxon>Bacteria</taxon>
        <taxon>Pseudomonadati</taxon>
        <taxon>Bacteroidota</taxon>
        <taxon>Bacteroidia</taxon>
        <taxon>Marinilabiliales</taxon>
        <taxon>Prolixibacteraceae</taxon>
        <taxon>Mangrovibacterium</taxon>
    </lineage>
</organism>
<keyword evidence="4" id="KW-1185">Reference proteome</keyword>
<gene>
    <name evidence="3" type="ORF">BC643_1827</name>
</gene>
<dbReference type="RefSeq" id="WP_147377180.1">
    <property type="nucleotide sequence ID" value="NZ_RAPN01000001.1"/>
</dbReference>
<accession>A0A419W7L1</accession>
<protein>
    <submittedName>
        <fullName evidence="3">Uncharacterized protein</fullName>
    </submittedName>
</protein>
<reference evidence="3 4" key="1">
    <citation type="submission" date="2018-09" db="EMBL/GenBank/DDBJ databases">
        <title>Genomic Encyclopedia of Archaeal and Bacterial Type Strains, Phase II (KMG-II): from individual species to whole genera.</title>
        <authorList>
            <person name="Goeker M."/>
        </authorList>
    </citation>
    <scope>NUCLEOTIDE SEQUENCE [LARGE SCALE GENOMIC DNA]</scope>
    <source>
        <strain evidence="3 4">DSM 27148</strain>
    </source>
</reference>
<feature type="region of interest" description="Disordered" evidence="1">
    <location>
        <begin position="187"/>
        <end position="206"/>
    </location>
</feature>
<evidence type="ECO:0000256" key="2">
    <source>
        <dbReference type="SAM" id="SignalP"/>
    </source>
</evidence>
<dbReference type="EMBL" id="RAPN01000001">
    <property type="protein sequence ID" value="RKD91471.1"/>
    <property type="molecule type" value="Genomic_DNA"/>
</dbReference>
<evidence type="ECO:0000313" key="4">
    <source>
        <dbReference type="Proteomes" id="UP000283387"/>
    </source>
</evidence>
<evidence type="ECO:0000313" key="3">
    <source>
        <dbReference type="EMBL" id="RKD91471.1"/>
    </source>
</evidence>
<dbReference type="AlphaFoldDB" id="A0A419W7L1"/>
<sequence>MKKYVLLIIVFLQVCVVSVAQDKHEKERSIKTTDLYLYGEATADSETEATSTAKKILLSQIYDFEPALINRSEPVEAMLANSSQYITMPRGIKFRTIVFALKSEIESMVKVELASTSDVSVEESVSEISEVKAETLQSQEEVATEAAASEMEMLGVAADPDVSTVAEEPKMSSIGREAIATTAVVESSEIPKTDPEAEGTVESEKPAKSEEISIQHVFTSSRELLDYIITVDQAGSLQKIFDEQKRKGMLIYGGSKSLSFADKCYLVYYTREGEVLCVLDKGAAMRKNLRNGALESRENYSEYPFVWFQLMD</sequence>
<dbReference type="Proteomes" id="UP000283387">
    <property type="component" value="Unassembled WGS sequence"/>
</dbReference>
<proteinExistence type="predicted"/>
<name>A0A419W7L1_9BACT</name>
<comment type="caution">
    <text evidence="3">The sequence shown here is derived from an EMBL/GenBank/DDBJ whole genome shotgun (WGS) entry which is preliminary data.</text>
</comment>
<feature type="signal peptide" evidence="2">
    <location>
        <begin position="1"/>
        <end position="20"/>
    </location>
</feature>
<keyword evidence="2" id="KW-0732">Signal</keyword>
<feature type="chain" id="PRO_5019296486" evidence="2">
    <location>
        <begin position="21"/>
        <end position="312"/>
    </location>
</feature>